<dbReference type="Pfam" id="PF00486">
    <property type="entry name" value="Trans_reg_C"/>
    <property type="match status" value="1"/>
</dbReference>
<proteinExistence type="predicted"/>
<name>A0A7K3VLQ2_RHILE</name>
<dbReference type="PRINTS" id="PR00364">
    <property type="entry name" value="DISEASERSIST"/>
</dbReference>
<comment type="caution">
    <text evidence="4">The sequence shown here is derived from an EMBL/GenBank/DDBJ whole genome shotgun (WGS) entry which is preliminary data.</text>
</comment>
<dbReference type="GO" id="GO:0003677">
    <property type="term" value="F:DNA binding"/>
    <property type="evidence" value="ECO:0007669"/>
    <property type="project" value="UniProtKB-UniRule"/>
</dbReference>
<dbReference type="PANTHER" id="PTHR47691:SF3">
    <property type="entry name" value="HTH-TYPE TRANSCRIPTIONAL REGULATOR RV0890C-RELATED"/>
    <property type="match status" value="1"/>
</dbReference>
<sequence length="1000" mass="109549">MATLPFEGRMSNLSTDPSQCRSLANCPEAICGLVQGNGLLGAKRFMEETRKKCVVYSFGAFRLYPERQLLVRNGEPVKLGGRAFELLHLLVRRNGEIVSKEDLTAAAWPGVFVHESNLKVNLHSLRRSINDIQKLPDYIVTIPGRGYRFIAQVEVGFSDDFDLKIPLESPPPSPLPTLGSVVGRDREVAHLTELVLGDHSLVTVVGAAGVGKTTVAISASMVFAERRSSDVCFVDLSKIEDPSIFPSALAAALGLRGELGDPLIAVCDYLRQRPLLLLLDNCEHVLSAVTVFASKLRTKASRCKLLVTSREPLRIPSEHVYVLNSLAVPEDTTQLTAERVLSFPAVELFLQRAAEWAGYQLTDGDSETIAKICRALDGLPLALELAAANLEQATPATVLAMLDEFLDFRIGNARPDAPDRHETLHAAIDWSFSLLSRTEATVFCMASVFADSFELEDGLAVAGSLGLTALDVIAALGTLVGKSLITAQVSGPGLRYRLLDSTRRYGARRLRAEGLDTRCRRAHAERMLRVFEQSGTEWGWRQRGDWSRSYVTRLADLRSALLWAFGDDGNAQLGIELTAASLPLWFESSLVAEARTRVETALAVAETNGCDPLPKAKLSLARGWSMMFARPYTEEMGHVWLSAFEYAREAGSIEFQLQALVGLAYFTMDTGSISRAIVWLEEFRGLAERHHCHDFDPECESAMAWARGHAGQMVDSVERLEKLAHKHVWANSGPRKTGLLADRTAGITGHIPFFAWITGRVDYAAALASETLAAAEREGYLMSQSNVLAQALCPVAHFRGDLKALASSVSKLRSILEMENIGVWVPVQGFFAAALDDLQGDDSAEARMRGAIDDFISSRFVLRLPGLIGTLAEVYLKKEKLDLASDALDLAEAYDKRQAELWSRPELSRLRARYCAQIGETARAEQLYMTALQEARSSGARSYELRTAADLAGHLNQSGRFSAASELLGPVVQSFKEGFQTRDYLSASEVLKQAIAGAKS</sequence>
<dbReference type="Proteomes" id="UP000471705">
    <property type="component" value="Unassembled WGS sequence"/>
</dbReference>
<evidence type="ECO:0000256" key="1">
    <source>
        <dbReference type="ARBA" id="ARBA00023125"/>
    </source>
</evidence>
<accession>A0A7K3VLQ2</accession>
<gene>
    <name evidence="4" type="ORF">GR257_22745</name>
</gene>
<dbReference type="InterPro" id="IPR027417">
    <property type="entry name" value="P-loop_NTPase"/>
</dbReference>
<protein>
    <submittedName>
        <fullName evidence="4">Transcriptional regulator</fullName>
    </submittedName>
</protein>
<evidence type="ECO:0000256" key="2">
    <source>
        <dbReference type="PROSITE-ProRule" id="PRU01091"/>
    </source>
</evidence>
<dbReference type="InterPro" id="IPR011990">
    <property type="entry name" value="TPR-like_helical_dom_sf"/>
</dbReference>
<dbReference type="InterPro" id="IPR036388">
    <property type="entry name" value="WH-like_DNA-bd_sf"/>
</dbReference>
<dbReference type="AlphaFoldDB" id="A0A7K3VLQ2"/>
<keyword evidence="1 2" id="KW-0238">DNA-binding</keyword>
<dbReference type="SUPFAM" id="SSF52540">
    <property type="entry name" value="P-loop containing nucleoside triphosphate hydrolases"/>
    <property type="match status" value="1"/>
</dbReference>
<dbReference type="InterPro" id="IPR001867">
    <property type="entry name" value="OmpR/PhoB-type_DNA-bd"/>
</dbReference>
<dbReference type="PANTHER" id="PTHR47691">
    <property type="entry name" value="REGULATOR-RELATED"/>
    <property type="match status" value="1"/>
</dbReference>
<dbReference type="Gene3D" id="1.10.10.10">
    <property type="entry name" value="Winged helix-like DNA-binding domain superfamily/Winged helix DNA-binding domain"/>
    <property type="match status" value="1"/>
</dbReference>
<dbReference type="Gene3D" id="3.40.50.300">
    <property type="entry name" value="P-loop containing nucleotide triphosphate hydrolases"/>
    <property type="match status" value="1"/>
</dbReference>
<dbReference type="GO" id="GO:0043531">
    <property type="term" value="F:ADP binding"/>
    <property type="evidence" value="ECO:0007669"/>
    <property type="project" value="InterPro"/>
</dbReference>
<dbReference type="SUPFAM" id="SSF46894">
    <property type="entry name" value="C-terminal effector domain of the bipartite response regulators"/>
    <property type="match status" value="1"/>
</dbReference>
<dbReference type="RefSeq" id="WP_164048211.1">
    <property type="nucleotide sequence ID" value="NZ_WUFV01000015.1"/>
</dbReference>
<evidence type="ECO:0000313" key="4">
    <source>
        <dbReference type="EMBL" id="NEK17647.1"/>
    </source>
</evidence>
<dbReference type="InterPro" id="IPR016032">
    <property type="entry name" value="Sig_transdc_resp-reg_C-effctor"/>
</dbReference>
<dbReference type="GO" id="GO:0006355">
    <property type="term" value="P:regulation of DNA-templated transcription"/>
    <property type="evidence" value="ECO:0007669"/>
    <property type="project" value="InterPro"/>
</dbReference>
<reference evidence="4 5" key="1">
    <citation type="submission" date="2019-12" db="EMBL/GenBank/DDBJ databases">
        <title>Rhizobium genotypes associated with high levels of biological nitrogen fixation by grain legumes in a temperate-maritime cropping system.</title>
        <authorList>
            <person name="Maluk M."/>
            <person name="Francesc Ferrando Molina F."/>
            <person name="Lopez Del Egido L."/>
            <person name="Lafos M."/>
            <person name="Langarica-Fuentes A."/>
            <person name="Gebre Yohannes G."/>
            <person name="Young M.W."/>
            <person name="Martin P."/>
            <person name="Gantlett R."/>
            <person name="Kenicer G."/>
            <person name="Hawes C."/>
            <person name="Begg G.S."/>
            <person name="Quilliam R.S."/>
            <person name="Squire G.R."/>
            <person name="Poole P.S."/>
            <person name="Young P.W."/>
            <person name="Iannetta P.M."/>
            <person name="James E.K."/>
        </authorList>
    </citation>
    <scope>NUCLEOTIDE SEQUENCE [LARGE SCALE GENOMIC DNA]</scope>
    <source>
        <strain evidence="4 5">JHI54</strain>
    </source>
</reference>
<dbReference type="CDD" id="cd00383">
    <property type="entry name" value="trans_reg_C"/>
    <property type="match status" value="1"/>
</dbReference>
<evidence type="ECO:0000313" key="5">
    <source>
        <dbReference type="Proteomes" id="UP000471705"/>
    </source>
</evidence>
<dbReference type="EMBL" id="WUFV01000015">
    <property type="protein sequence ID" value="NEK17647.1"/>
    <property type="molecule type" value="Genomic_DNA"/>
</dbReference>
<organism evidence="4 5">
    <name type="scientific">Rhizobium leguminosarum</name>
    <dbReference type="NCBI Taxonomy" id="384"/>
    <lineage>
        <taxon>Bacteria</taxon>
        <taxon>Pseudomonadati</taxon>
        <taxon>Pseudomonadota</taxon>
        <taxon>Alphaproteobacteria</taxon>
        <taxon>Hyphomicrobiales</taxon>
        <taxon>Rhizobiaceae</taxon>
        <taxon>Rhizobium/Agrobacterium group</taxon>
        <taxon>Rhizobium</taxon>
    </lineage>
</organism>
<dbReference type="PROSITE" id="PS51755">
    <property type="entry name" value="OMPR_PHOB"/>
    <property type="match status" value="1"/>
</dbReference>
<feature type="DNA-binding region" description="OmpR/PhoB-type" evidence="2">
    <location>
        <begin position="53"/>
        <end position="151"/>
    </location>
</feature>
<feature type="domain" description="OmpR/PhoB-type" evidence="3">
    <location>
        <begin position="53"/>
        <end position="151"/>
    </location>
</feature>
<dbReference type="SUPFAM" id="SSF48452">
    <property type="entry name" value="TPR-like"/>
    <property type="match status" value="1"/>
</dbReference>
<dbReference type="GO" id="GO:0000160">
    <property type="term" value="P:phosphorelay signal transduction system"/>
    <property type="evidence" value="ECO:0007669"/>
    <property type="project" value="InterPro"/>
</dbReference>
<evidence type="ECO:0000259" key="3">
    <source>
        <dbReference type="PROSITE" id="PS51755"/>
    </source>
</evidence>
<dbReference type="SMART" id="SM00862">
    <property type="entry name" value="Trans_reg_C"/>
    <property type="match status" value="1"/>
</dbReference>